<dbReference type="InterPro" id="IPR048279">
    <property type="entry name" value="MdtK-like"/>
</dbReference>
<dbReference type="Pfam" id="PF01554">
    <property type="entry name" value="MatE"/>
    <property type="match status" value="2"/>
</dbReference>
<feature type="transmembrane region" description="Helical" evidence="7">
    <location>
        <begin position="246"/>
        <end position="267"/>
    </location>
</feature>
<evidence type="ECO:0000313" key="9">
    <source>
        <dbReference type="Proteomes" id="UP001158045"/>
    </source>
</evidence>
<reference evidence="8 9" key="1">
    <citation type="submission" date="2023-04" db="EMBL/GenBank/DDBJ databases">
        <title>Fusibacter bizertensis strain WBS, isolated from littoral bottom sediments of the Arctic seas - biochemical and genomic analysis.</title>
        <authorList>
            <person name="Brioukhanov A.L."/>
        </authorList>
    </citation>
    <scope>NUCLEOTIDE SEQUENCE [LARGE SCALE GENOMIC DNA]</scope>
    <source>
        <strain evidence="8 9">WBS</strain>
    </source>
</reference>
<feature type="transmembrane region" description="Helical" evidence="7">
    <location>
        <begin position="391"/>
        <end position="414"/>
    </location>
</feature>
<accession>A0ABT6NA01</accession>
<keyword evidence="9" id="KW-1185">Reference proteome</keyword>
<evidence type="ECO:0000256" key="1">
    <source>
        <dbReference type="ARBA" id="ARBA00004651"/>
    </source>
</evidence>
<name>A0ABT6NA01_9FIRM</name>
<evidence type="ECO:0000256" key="5">
    <source>
        <dbReference type="ARBA" id="ARBA00022989"/>
    </source>
</evidence>
<dbReference type="NCBIfam" id="TIGR00797">
    <property type="entry name" value="matE"/>
    <property type="match status" value="1"/>
</dbReference>
<evidence type="ECO:0000313" key="8">
    <source>
        <dbReference type="EMBL" id="MDH8677242.1"/>
    </source>
</evidence>
<evidence type="ECO:0000256" key="4">
    <source>
        <dbReference type="ARBA" id="ARBA00022692"/>
    </source>
</evidence>
<feature type="transmembrane region" description="Helical" evidence="7">
    <location>
        <begin position="287"/>
        <end position="310"/>
    </location>
</feature>
<feature type="transmembrane region" description="Helical" evidence="7">
    <location>
        <begin position="134"/>
        <end position="156"/>
    </location>
</feature>
<dbReference type="InterPro" id="IPR002528">
    <property type="entry name" value="MATE_fam"/>
</dbReference>
<keyword evidence="6 7" id="KW-0472">Membrane</keyword>
<proteinExistence type="predicted"/>
<dbReference type="RefSeq" id="WP_281093054.1">
    <property type="nucleotide sequence ID" value="NZ_JARYZI010000002.1"/>
</dbReference>
<feature type="transmembrane region" description="Helical" evidence="7">
    <location>
        <begin position="168"/>
        <end position="189"/>
    </location>
</feature>
<comment type="caution">
    <text evidence="8">The sequence shown here is derived from an EMBL/GenBank/DDBJ whole genome shotgun (WGS) entry which is preliminary data.</text>
</comment>
<keyword evidence="4 7" id="KW-0812">Transmembrane</keyword>
<feature type="transmembrane region" description="Helical" evidence="7">
    <location>
        <begin position="420"/>
        <end position="443"/>
    </location>
</feature>
<feature type="transmembrane region" description="Helical" evidence="7">
    <location>
        <begin position="92"/>
        <end position="114"/>
    </location>
</feature>
<sequence>MVSLSYKKNTAFYKMLFTISIPIVIQNLISSSLNLVDNVMIGQLGETLIASTGLANQIFFIMTLILFGGNSGISIYIAQFWGKKETDKIKSVLSLGLIFALFVSLIFFMVGFFFPSQVLGLMSQDPEVVKYGTQYIQIVSISYIITAISFTFGFSSRSVGNPKLPMKASVISLLINTGLNYVLIFGHLGFESMGIRGAAIATLIARVVELIIILSGIYRTMPVLAISIKNFFTIEKEIVKKVGKTALPVIFNEAFWSLGMTVYALVYARIGTEAVAAVMITNTVNSIFMVVGFGLGNASSVMLGNTLGAGEIPKAIEYNKRFLALSILCGIVIGLAITLTAPLIVKNLYNLTEESYALTIHTLKVLALFMSFKFYNTIIIIGTLRSGGDTLYSMLLEITCVWLIGVPLAFIGAFVLKLPVYYVVALVNIEEIVKLFLGLPRLLSNKWAKRLV</sequence>
<evidence type="ECO:0000256" key="3">
    <source>
        <dbReference type="ARBA" id="ARBA00022475"/>
    </source>
</evidence>
<comment type="subcellular location">
    <subcellularLocation>
        <location evidence="1">Cell membrane</location>
        <topology evidence="1">Multi-pass membrane protein</topology>
    </subcellularLocation>
</comment>
<evidence type="ECO:0000256" key="6">
    <source>
        <dbReference type="ARBA" id="ARBA00023136"/>
    </source>
</evidence>
<organism evidence="8 9">
    <name type="scientific">Fusibacter bizertensis</name>
    <dbReference type="NCBI Taxonomy" id="1488331"/>
    <lineage>
        <taxon>Bacteria</taxon>
        <taxon>Bacillati</taxon>
        <taxon>Bacillota</taxon>
        <taxon>Clostridia</taxon>
        <taxon>Eubacteriales</taxon>
        <taxon>Eubacteriales Family XII. Incertae Sedis</taxon>
        <taxon>Fusibacter</taxon>
    </lineage>
</organism>
<dbReference type="EMBL" id="JARYZI010000002">
    <property type="protein sequence ID" value="MDH8677242.1"/>
    <property type="molecule type" value="Genomic_DNA"/>
</dbReference>
<dbReference type="PIRSF" id="PIRSF006603">
    <property type="entry name" value="DinF"/>
    <property type="match status" value="1"/>
</dbReference>
<keyword evidence="5 7" id="KW-1133">Transmembrane helix</keyword>
<evidence type="ECO:0000256" key="2">
    <source>
        <dbReference type="ARBA" id="ARBA00022448"/>
    </source>
</evidence>
<dbReference type="PANTHER" id="PTHR42925">
    <property type="entry name" value="MULTIDRUG AND TOXIN EFFLUX PROTEIN MATE FAMILY"/>
    <property type="match status" value="1"/>
</dbReference>
<feature type="transmembrane region" description="Helical" evidence="7">
    <location>
        <begin position="365"/>
        <end position="384"/>
    </location>
</feature>
<evidence type="ECO:0000256" key="7">
    <source>
        <dbReference type="SAM" id="Phobius"/>
    </source>
</evidence>
<dbReference type="CDD" id="cd13134">
    <property type="entry name" value="MATE_like_8"/>
    <property type="match status" value="1"/>
</dbReference>
<gene>
    <name evidence="8" type="ORF">QE109_03730</name>
</gene>
<keyword evidence="3" id="KW-1003">Cell membrane</keyword>
<dbReference type="PANTHER" id="PTHR42925:SF2">
    <property type="entry name" value="NA+ DRIVEN MULTIDRUG EFFLUX PUMP"/>
    <property type="match status" value="1"/>
</dbReference>
<feature type="transmembrane region" description="Helical" evidence="7">
    <location>
        <begin position="12"/>
        <end position="29"/>
    </location>
</feature>
<dbReference type="Proteomes" id="UP001158045">
    <property type="component" value="Unassembled WGS sequence"/>
</dbReference>
<keyword evidence="2" id="KW-0813">Transport</keyword>
<protein>
    <submittedName>
        <fullName evidence="8">MATE family efflux transporter</fullName>
    </submittedName>
</protein>
<feature type="transmembrane region" description="Helical" evidence="7">
    <location>
        <begin position="58"/>
        <end position="80"/>
    </location>
</feature>
<dbReference type="InterPro" id="IPR047135">
    <property type="entry name" value="YsiQ"/>
</dbReference>
<feature type="transmembrane region" description="Helical" evidence="7">
    <location>
        <begin position="322"/>
        <end position="345"/>
    </location>
</feature>